<protein>
    <recommendedName>
        <fullName evidence="3">Lipoprotein</fullName>
    </recommendedName>
</protein>
<dbReference type="STRING" id="1416778.SAMN05443633_103136"/>
<dbReference type="OrthoDB" id="1273858at2"/>
<dbReference type="EMBL" id="FQUT01000003">
    <property type="protein sequence ID" value="SHF16244.1"/>
    <property type="molecule type" value="Genomic_DNA"/>
</dbReference>
<evidence type="ECO:0008006" key="3">
    <source>
        <dbReference type="Google" id="ProtNLM"/>
    </source>
</evidence>
<dbReference type="RefSeq" id="WP_072954729.1">
    <property type="nucleotide sequence ID" value="NZ_FQUT01000003.1"/>
</dbReference>
<name>A0A1M4ZDX6_9FLAO</name>
<dbReference type="PROSITE" id="PS51257">
    <property type="entry name" value="PROKAR_LIPOPROTEIN"/>
    <property type="match status" value="1"/>
</dbReference>
<gene>
    <name evidence="1" type="ORF">SAMN05443633_103136</name>
</gene>
<accession>A0A1M4ZDX6</accession>
<keyword evidence="2" id="KW-1185">Reference proteome</keyword>
<organism evidence="1 2">
    <name type="scientific">Chryseobacterium arachidis</name>
    <dbReference type="NCBI Taxonomy" id="1416778"/>
    <lineage>
        <taxon>Bacteria</taxon>
        <taxon>Pseudomonadati</taxon>
        <taxon>Bacteroidota</taxon>
        <taxon>Flavobacteriia</taxon>
        <taxon>Flavobacteriales</taxon>
        <taxon>Weeksellaceae</taxon>
        <taxon>Chryseobacterium group</taxon>
        <taxon>Chryseobacterium</taxon>
    </lineage>
</organism>
<dbReference type="AlphaFoldDB" id="A0A1M4ZDX6"/>
<sequence>MSAIKYFSLKIFSLYVLLLIFFSCDTPKSESIPSKNPNEVISINYSDIGGQFGNYKIFKVTRDSIHFEEGITNNKTHKEWKSAISPEVWQRIVSTVDVKTLDNIRSSPSKQSVDGFDETFQIRTGNKYHVYVNSYVDTVHYQQLQKLKNQIQNILPLEYQ</sequence>
<evidence type="ECO:0000313" key="1">
    <source>
        <dbReference type="EMBL" id="SHF16244.1"/>
    </source>
</evidence>
<dbReference type="Proteomes" id="UP000184518">
    <property type="component" value="Unassembled WGS sequence"/>
</dbReference>
<reference evidence="2" key="1">
    <citation type="submission" date="2016-11" db="EMBL/GenBank/DDBJ databases">
        <authorList>
            <person name="Varghese N."/>
            <person name="Submissions S."/>
        </authorList>
    </citation>
    <scope>NUCLEOTIDE SEQUENCE [LARGE SCALE GENOMIC DNA]</scope>
    <source>
        <strain evidence="2">DSM 27619</strain>
    </source>
</reference>
<evidence type="ECO:0000313" key="2">
    <source>
        <dbReference type="Proteomes" id="UP000184518"/>
    </source>
</evidence>
<proteinExistence type="predicted"/>